<dbReference type="PROSITE" id="PS50048">
    <property type="entry name" value="ZN2_CY6_FUNGAL_2"/>
    <property type="match status" value="1"/>
</dbReference>
<dbReference type="GO" id="GO:0006351">
    <property type="term" value="P:DNA-templated transcription"/>
    <property type="evidence" value="ECO:0007669"/>
    <property type="project" value="InterPro"/>
</dbReference>
<dbReference type="EMBL" id="CP055901">
    <property type="protein sequence ID" value="QKX59743.1"/>
    <property type="molecule type" value="Genomic_DNA"/>
</dbReference>
<dbReference type="PANTHER" id="PTHR31001">
    <property type="entry name" value="UNCHARACTERIZED TRANSCRIPTIONAL REGULATORY PROTEIN"/>
    <property type="match status" value="1"/>
</dbReference>
<dbReference type="SMART" id="SM00066">
    <property type="entry name" value="GAL4"/>
    <property type="match status" value="1"/>
</dbReference>
<evidence type="ECO:0000259" key="8">
    <source>
        <dbReference type="PROSITE" id="PS50048"/>
    </source>
</evidence>
<evidence type="ECO:0000256" key="5">
    <source>
        <dbReference type="ARBA" id="ARBA00023163"/>
    </source>
</evidence>
<dbReference type="RefSeq" id="XP_035345920.1">
    <property type="nucleotide sequence ID" value="XM_035490027.1"/>
</dbReference>
<dbReference type="GeneID" id="55994378"/>
<accession>A0A7H8R4D3</accession>
<keyword evidence="10" id="KW-1185">Reference proteome</keyword>
<organism evidence="9 10">
    <name type="scientific">Talaromyces rugulosus</name>
    <name type="common">Penicillium rugulosum</name>
    <dbReference type="NCBI Taxonomy" id="121627"/>
    <lineage>
        <taxon>Eukaryota</taxon>
        <taxon>Fungi</taxon>
        <taxon>Dikarya</taxon>
        <taxon>Ascomycota</taxon>
        <taxon>Pezizomycotina</taxon>
        <taxon>Eurotiomycetes</taxon>
        <taxon>Eurotiomycetidae</taxon>
        <taxon>Eurotiales</taxon>
        <taxon>Trichocomaceae</taxon>
        <taxon>Talaromyces</taxon>
        <taxon>Talaromyces sect. Islandici</taxon>
    </lineage>
</organism>
<evidence type="ECO:0000313" key="10">
    <source>
        <dbReference type="Proteomes" id="UP000509510"/>
    </source>
</evidence>
<reference evidence="10" key="1">
    <citation type="submission" date="2020-06" db="EMBL/GenBank/DDBJ databases">
        <title>A chromosome-scale genome assembly of Talaromyces rugulosus W13939.</title>
        <authorList>
            <person name="Wang B."/>
            <person name="Guo L."/>
            <person name="Ye K."/>
            <person name="Wang L."/>
        </authorList>
    </citation>
    <scope>NUCLEOTIDE SEQUENCE [LARGE SCALE GENOMIC DNA]</scope>
    <source>
        <strain evidence="10">W13939</strain>
    </source>
</reference>
<sequence length="932" mass="105819">MSSASTLSLRRNGKRQSCEQCRKMKIKCDHSLPKCGRCVKRNLDCFYDPAPMTQKFRSHRMEGDLLQLTKTGVKKAPRSSSMTSFSDLDPDNRRISSPHSVVINTPRVKTSGFVGPISYRTVMTDSQNQSDQLGSLGAAEDPTATHIIESRRLEMGLQVVDFLCKHAVPIRVLVERIYFIGRMPILPTTLALPALEHLWDMIEGDDDSVTSPSRLEAVIRIFHNSYQPIPITKSTKVDELSRLISGENVRWETICNILVLASIGLLHFHSREIEFIGYNKTDKQSLLAEFYEINDSLLGLTKESPFLNELVICLKYNQILYALIRFGESSQRAYSSFVDLMSCIYASGIHQDKPIIGDSPSFIDQWRRKIFATAYYMDKNIATALGRPPQMNRYYCVLEPPLDIDDEVTGPDLQQQLRMLDQNGWNMDGKRRPASLIRLRFLLATVREEILEHHLGVDKIDIGAKSQLALHKLRSIWQSCPNNIKYSPEMWNGQLSTQDILPILWLYLDYMYSTFLIYLTAHDPSKGTSERLLLVAKNIISTILSVNDERERAREVRSDFFGLFLPYGLPSAEILTKELLRRPSLGTDPAETHLPRAEIIRELTVYASCLSWVARPGSWNAEFCKEVKAKLIRILDQIINPSNNPPHLEQDGISRDNQGNANQELGDMMIGWDHLFDWDRGGHWDSGLDFLCEPVFYIVAIHGDGGHYQNSWTHPETKVFWLRDLLPQIVPRSRIMSFGYHASKSSFPATPTQDIALILLTEISELRNGTGSEKRPVIFLAHSFGVMILKGALVDSSSSNFHDIYSFVQGILFFGTPPDISHGLKTLLAISSQEETKESPQTLALRKDAEWLQVIASEYAKLEAAGGFPIVYFLESPHGEEPRGENLDEEEEKESQSRVIRMGKTHGMMIRFPNAKDGDFRQVEKYLKKITT</sequence>
<dbReference type="Pfam" id="PF00172">
    <property type="entry name" value="Zn_clus"/>
    <property type="match status" value="1"/>
</dbReference>
<dbReference type="SMART" id="SM00906">
    <property type="entry name" value="Fungal_trans"/>
    <property type="match status" value="1"/>
</dbReference>
<dbReference type="SUPFAM" id="SSF53474">
    <property type="entry name" value="alpha/beta-Hydrolases"/>
    <property type="match status" value="1"/>
</dbReference>
<dbReference type="Pfam" id="PF04082">
    <property type="entry name" value="Fungal_trans"/>
    <property type="match status" value="1"/>
</dbReference>
<evidence type="ECO:0000313" key="9">
    <source>
        <dbReference type="EMBL" id="QKX59743.1"/>
    </source>
</evidence>
<gene>
    <name evidence="9" type="ORF">TRUGW13939_06885</name>
</gene>
<evidence type="ECO:0000256" key="2">
    <source>
        <dbReference type="ARBA" id="ARBA00022723"/>
    </source>
</evidence>
<keyword evidence="3" id="KW-0805">Transcription regulation</keyword>
<evidence type="ECO:0000256" key="1">
    <source>
        <dbReference type="ARBA" id="ARBA00004123"/>
    </source>
</evidence>
<keyword evidence="4" id="KW-0238">DNA-binding</keyword>
<dbReference type="GO" id="GO:0000981">
    <property type="term" value="F:DNA-binding transcription factor activity, RNA polymerase II-specific"/>
    <property type="evidence" value="ECO:0007669"/>
    <property type="project" value="InterPro"/>
</dbReference>
<protein>
    <recommendedName>
        <fullName evidence="8">Zn(2)-C6 fungal-type domain-containing protein</fullName>
    </recommendedName>
</protein>
<name>A0A7H8R4D3_TALRU</name>
<dbReference type="InterPro" id="IPR029058">
    <property type="entry name" value="AB_hydrolase_fold"/>
</dbReference>
<dbReference type="InterPro" id="IPR001138">
    <property type="entry name" value="Zn2Cys6_DnaBD"/>
</dbReference>
<dbReference type="CDD" id="cd00067">
    <property type="entry name" value="GAL4"/>
    <property type="match status" value="1"/>
</dbReference>
<dbReference type="InterPro" id="IPR050613">
    <property type="entry name" value="Sec_Metabolite_Reg"/>
</dbReference>
<proteinExistence type="predicted"/>
<dbReference type="Gene3D" id="4.10.240.10">
    <property type="entry name" value="Zn(2)-C6 fungal-type DNA-binding domain"/>
    <property type="match status" value="1"/>
</dbReference>
<dbReference type="AlphaFoldDB" id="A0A7H8R4D3"/>
<evidence type="ECO:0000256" key="3">
    <source>
        <dbReference type="ARBA" id="ARBA00023015"/>
    </source>
</evidence>
<evidence type="ECO:0000256" key="4">
    <source>
        <dbReference type="ARBA" id="ARBA00023125"/>
    </source>
</evidence>
<evidence type="ECO:0000256" key="6">
    <source>
        <dbReference type="ARBA" id="ARBA00023242"/>
    </source>
</evidence>
<feature type="domain" description="Zn(2)-C6 fungal-type" evidence="8">
    <location>
        <begin position="17"/>
        <end position="47"/>
    </location>
</feature>
<dbReference type="PANTHER" id="PTHR31001:SF61">
    <property type="entry name" value="ZN(II)2CYS6 TRANSCRIPTION FACTOR (EUROFUNG)"/>
    <property type="match status" value="1"/>
</dbReference>
<keyword evidence="6" id="KW-0539">Nucleus</keyword>
<dbReference type="GO" id="GO:0003677">
    <property type="term" value="F:DNA binding"/>
    <property type="evidence" value="ECO:0007669"/>
    <property type="project" value="UniProtKB-KW"/>
</dbReference>
<dbReference type="Proteomes" id="UP000509510">
    <property type="component" value="Chromosome IV"/>
</dbReference>
<dbReference type="InterPro" id="IPR007219">
    <property type="entry name" value="XnlR_reg_dom"/>
</dbReference>
<dbReference type="InterPro" id="IPR036864">
    <property type="entry name" value="Zn2-C6_fun-type_DNA-bd_sf"/>
</dbReference>
<keyword evidence="2" id="KW-0479">Metal-binding</keyword>
<comment type="subcellular location">
    <subcellularLocation>
        <location evidence="1">Nucleus</location>
    </subcellularLocation>
</comment>
<keyword evidence="5" id="KW-0804">Transcription</keyword>
<dbReference type="PROSITE" id="PS00463">
    <property type="entry name" value="ZN2_CY6_FUNGAL_1"/>
    <property type="match status" value="1"/>
</dbReference>
<evidence type="ECO:0000256" key="7">
    <source>
        <dbReference type="SAM" id="MobiDB-lite"/>
    </source>
</evidence>
<dbReference type="GO" id="GO:0005634">
    <property type="term" value="C:nucleus"/>
    <property type="evidence" value="ECO:0007669"/>
    <property type="project" value="UniProtKB-SubCell"/>
</dbReference>
<dbReference type="GO" id="GO:0008270">
    <property type="term" value="F:zinc ion binding"/>
    <property type="evidence" value="ECO:0007669"/>
    <property type="project" value="InterPro"/>
</dbReference>
<dbReference type="CDD" id="cd12148">
    <property type="entry name" value="fungal_TF_MHR"/>
    <property type="match status" value="1"/>
</dbReference>
<feature type="region of interest" description="Disordered" evidence="7">
    <location>
        <begin position="71"/>
        <end position="91"/>
    </location>
</feature>
<dbReference type="SUPFAM" id="SSF57701">
    <property type="entry name" value="Zn2/Cys6 DNA-binding domain"/>
    <property type="match status" value="1"/>
</dbReference>
<dbReference type="OrthoDB" id="4898680at2759"/>
<dbReference type="KEGG" id="trg:TRUGW13939_06885"/>